<accession>A0A0V7ZH07</accession>
<dbReference type="EMBL" id="LMTZ01000132">
    <property type="protein sequence ID" value="KST63806.1"/>
    <property type="molecule type" value="Genomic_DNA"/>
</dbReference>
<proteinExistence type="predicted"/>
<dbReference type="AlphaFoldDB" id="A0A0V7ZH07"/>
<comment type="caution">
    <text evidence="2">The sequence shown here is derived from an EMBL/GenBank/DDBJ whole genome shotgun (WGS) entry which is preliminary data.</text>
</comment>
<dbReference type="EMBL" id="LMTZ01000134">
    <property type="protein sequence ID" value="KST63701.1"/>
    <property type="molecule type" value="Genomic_DNA"/>
</dbReference>
<evidence type="ECO:0000313" key="2">
    <source>
        <dbReference type="EMBL" id="KST63806.1"/>
    </source>
</evidence>
<gene>
    <name evidence="1" type="ORF">BC008_14465</name>
    <name evidence="2" type="ORF">BC008_15210</name>
</gene>
<keyword evidence="3" id="KW-1185">Reference proteome</keyword>
<reference evidence="2 3" key="1">
    <citation type="journal article" date="2015" name="Genome Announc.">
        <title>Draft Genome of the Euendolithic (true boring) Cyanobacterium Mastigocoleus testarum strain BC008.</title>
        <authorList>
            <person name="Guida B.S."/>
            <person name="Garcia-Pichel F."/>
        </authorList>
    </citation>
    <scope>NUCLEOTIDE SEQUENCE [LARGE SCALE GENOMIC DNA]</scope>
    <source>
        <strain evidence="2 3">BC008</strain>
    </source>
</reference>
<organism evidence="2 3">
    <name type="scientific">Mastigocoleus testarum BC008</name>
    <dbReference type="NCBI Taxonomy" id="371196"/>
    <lineage>
        <taxon>Bacteria</taxon>
        <taxon>Bacillati</taxon>
        <taxon>Cyanobacteriota</taxon>
        <taxon>Cyanophyceae</taxon>
        <taxon>Nostocales</taxon>
        <taxon>Hapalosiphonaceae</taxon>
        <taxon>Mastigocoleus</taxon>
    </lineage>
</organism>
<evidence type="ECO:0000313" key="1">
    <source>
        <dbReference type="EMBL" id="KST63701.1"/>
    </source>
</evidence>
<name>A0A0V7ZH07_9CYAN</name>
<evidence type="ECO:0000313" key="3">
    <source>
        <dbReference type="Proteomes" id="UP000053372"/>
    </source>
</evidence>
<protein>
    <submittedName>
        <fullName evidence="2">Uncharacterized protein</fullName>
    </submittedName>
</protein>
<dbReference type="Proteomes" id="UP000053372">
    <property type="component" value="Unassembled WGS sequence"/>
</dbReference>
<dbReference type="OrthoDB" id="539713at2"/>
<sequence length="469" mass="54604">MNFSKYWMLVTIDGMGERKLKEIALAKTFMIDVFANLRGIDEMSDTLIQKQLFNLFENNTGEQSLLAQRSLLCFISWNIEQVCLQLVRQFGTFHGFTQRDLLPYVLDDDGSLQPSNKYQCVSRQILQTFNPEKSSLSSWTSRKVKQHDPLNKFLLECGVYLISDWAILNDTKTQQLPKILGEFHSLTSIEIERSQKILAAYHSIYRIERLEQRGRGYRGRCKVPTTEQLEKIRGILNQTEMSKFSHERLLGELQQLASQLREYRIYVRGGKFIRDSLDEQLNQNYTLLENIPAENSENLTIEVDRTQEFLKAYRLQMSNCLDSALNSVVRSRVGKLQKKNVDKANNFTTALYLFHCERLSMSEIAKKLGLRAQDTVTRLLKLKEFRADVRQEILLRLRENILELAQSYSTPERLKKLYLQINEAIEEEINKVISQADKEASTIKSNVPMSCFSQTLCKQLEERRKIHDS</sequence>